<evidence type="ECO:0000256" key="3">
    <source>
        <dbReference type="PROSITE-ProRule" id="PRU00221"/>
    </source>
</evidence>
<evidence type="ECO:0000313" key="5">
    <source>
        <dbReference type="EMBL" id="KAK9796237.1"/>
    </source>
</evidence>
<dbReference type="GO" id="GO:0043161">
    <property type="term" value="P:proteasome-mediated ubiquitin-dependent protein catabolic process"/>
    <property type="evidence" value="ECO:0007669"/>
    <property type="project" value="TreeGrafter"/>
</dbReference>
<gene>
    <name evidence="5" type="ORF">WJX73_006957</name>
</gene>
<proteinExistence type="predicted"/>
<comment type="caution">
    <text evidence="5">The sequence shown here is derived from an EMBL/GenBank/DDBJ whole genome shotgun (WGS) entry which is preliminary data.</text>
</comment>
<keyword evidence="1 3" id="KW-0853">WD repeat</keyword>
<evidence type="ECO:0000256" key="2">
    <source>
        <dbReference type="ARBA" id="ARBA00022737"/>
    </source>
</evidence>
<evidence type="ECO:0000256" key="1">
    <source>
        <dbReference type="ARBA" id="ARBA00022574"/>
    </source>
</evidence>
<dbReference type="AlphaFoldDB" id="A0AAW1NSJ4"/>
<evidence type="ECO:0000313" key="6">
    <source>
        <dbReference type="Proteomes" id="UP001465755"/>
    </source>
</evidence>
<feature type="region of interest" description="Disordered" evidence="4">
    <location>
        <begin position="1"/>
        <end position="71"/>
    </location>
</feature>
<dbReference type="SUPFAM" id="SSF50978">
    <property type="entry name" value="WD40 repeat-like"/>
    <property type="match status" value="1"/>
</dbReference>
<feature type="repeat" description="WD" evidence="3">
    <location>
        <begin position="325"/>
        <end position="358"/>
    </location>
</feature>
<feature type="repeat" description="WD" evidence="3">
    <location>
        <begin position="499"/>
        <end position="531"/>
    </location>
</feature>
<feature type="compositionally biased region" description="Acidic residues" evidence="4">
    <location>
        <begin position="50"/>
        <end position="62"/>
    </location>
</feature>
<sequence>MSTQDTGNEPSSSGQSQSRQSILSEQATSSEEQSSTILHWVIGNNIPGSDDSESEDADDDWQGDPRDTVPTHAGVASAVFDTEAGGQSEFPRLPERPAPMDHPLSSQVERHTSAANSLCAHPQVKHDDARPNSLALMRAREVAGGCGGVWGWSPAQCCHMGAFHAVPCQARRIVDNLSSRAYIGQFSQQGDSFIAAYQRDRRVRVYDVDSDWRIVKDIHCRNLRWTVTDTCLSPAQTFLLYASITPVVHMVSMEHSSVQSEANVTDIHEALHFDSIRGQPSEQSYSGFGIWSLRWAADGREVIAGTGDASVYVFDVEVAQTVERMAAHRDDVNAVTYVDDSCRLIASGSDDKLIKIWDRRQPRRPCGVLVGHTEGLTHLDPKGDGHTLISNCKDQTIKLWDLRKCHSEHRAQQLQEQGGVRCSYQWDYRWMNYPGRGLDVRHPMDCSVMTYHGHSVLRTLMRAYFSPAHTTGQRFIYTGCFDGSIAIFDVVSGEIVHRLKYHKEIVRDLSWHPFRPLLVSSSFDGSLCAWENYTEAFKHNRLPQPSYDHFDADM</sequence>
<protein>
    <submittedName>
        <fullName evidence="5">Uncharacterized protein</fullName>
    </submittedName>
</protein>
<feature type="region of interest" description="Disordered" evidence="4">
    <location>
        <begin position="83"/>
        <end position="113"/>
    </location>
</feature>
<accession>A0AAW1NSJ4</accession>
<dbReference type="InterPro" id="IPR001680">
    <property type="entry name" value="WD40_rpt"/>
</dbReference>
<dbReference type="InterPro" id="IPR020472">
    <property type="entry name" value="WD40_PAC1"/>
</dbReference>
<dbReference type="Pfam" id="PF00400">
    <property type="entry name" value="WD40"/>
    <property type="match status" value="4"/>
</dbReference>
<dbReference type="InterPro" id="IPR036322">
    <property type="entry name" value="WD40_repeat_dom_sf"/>
</dbReference>
<feature type="compositionally biased region" description="Polar residues" evidence="4">
    <location>
        <begin position="1"/>
        <end position="10"/>
    </location>
</feature>
<dbReference type="PROSITE" id="PS50294">
    <property type="entry name" value="WD_REPEATS_REGION"/>
    <property type="match status" value="3"/>
</dbReference>
<dbReference type="PANTHER" id="PTHR19847">
    <property type="entry name" value="DDB1- AND CUL4-ASSOCIATED FACTOR 11"/>
    <property type="match status" value="1"/>
</dbReference>
<dbReference type="Proteomes" id="UP001465755">
    <property type="component" value="Unassembled WGS sequence"/>
</dbReference>
<evidence type="ECO:0000256" key="4">
    <source>
        <dbReference type="SAM" id="MobiDB-lite"/>
    </source>
</evidence>
<dbReference type="SMART" id="SM00320">
    <property type="entry name" value="WD40"/>
    <property type="match status" value="6"/>
</dbReference>
<reference evidence="5 6" key="1">
    <citation type="journal article" date="2024" name="Nat. Commun.">
        <title>Phylogenomics reveals the evolutionary origins of lichenization in chlorophyte algae.</title>
        <authorList>
            <person name="Puginier C."/>
            <person name="Libourel C."/>
            <person name="Otte J."/>
            <person name="Skaloud P."/>
            <person name="Haon M."/>
            <person name="Grisel S."/>
            <person name="Petersen M."/>
            <person name="Berrin J.G."/>
            <person name="Delaux P.M."/>
            <person name="Dal Grande F."/>
            <person name="Keller J."/>
        </authorList>
    </citation>
    <scope>NUCLEOTIDE SEQUENCE [LARGE SCALE GENOMIC DNA]</scope>
    <source>
        <strain evidence="5 6">SAG 2036</strain>
    </source>
</reference>
<dbReference type="Gene3D" id="2.130.10.10">
    <property type="entry name" value="YVTN repeat-like/Quinoprotein amine dehydrogenase"/>
    <property type="match status" value="2"/>
</dbReference>
<organism evidence="5 6">
    <name type="scientific">Symbiochloris irregularis</name>
    <dbReference type="NCBI Taxonomy" id="706552"/>
    <lineage>
        <taxon>Eukaryota</taxon>
        <taxon>Viridiplantae</taxon>
        <taxon>Chlorophyta</taxon>
        <taxon>core chlorophytes</taxon>
        <taxon>Trebouxiophyceae</taxon>
        <taxon>Trebouxiales</taxon>
        <taxon>Trebouxiaceae</taxon>
        <taxon>Symbiochloris</taxon>
    </lineage>
</organism>
<dbReference type="PRINTS" id="PR00320">
    <property type="entry name" value="GPROTEINBRPT"/>
</dbReference>
<dbReference type="FunFam" id="2.130.10.10:FF:000492">
    <property type="entry name" value="LEC14B homolog isoform X2"/>
    <property type="match status" value="1"/>
</dbReference>
<dbReference type="PANTHER" id="PTHR19847:SF7">
    <property type="entry name" value="DDB1- AND CUL4-ASSOCIATED FACTOR 11"/>
    <property type="match status" value="1"/>
</dbReference>
<dbReference type="GO" id="GO:0080008">
    <property type="term" value="C:Cul4-RING E3 ubiquitin ligase complex"/>
    <property type="evidence" value="ECO:0007669"/>
    <property type="project" value="TreeGrafter"/>
</dbReference>
<feature type="compositionally biased region" description="Low complexity" evidence="4">
    <location>
        <begin position="11"/>
        <end position="36"/>
    </location>
</feature>
<dbReference type="InterPro" id="IPR015943">
    <property type="entry name" value="WD40/YVTN_repeat-like_dom_sf"/>
</dbReference>
<keyword evidence="2" id="KW-0677">Repeat</keyword>
<name>A0AAW1NSJ4_9CHLO</name>
<feature type="repeat" description="WD" evidence="3">
    <location>
        <begin position="369"/>
        <end position="403"/>
    </location>
</feature>
<dbReference type="PROSITE" id="PS50082">
    <property type="entry name" value="WD_REPEATS_2"/>
    <property type="match status" value="3"/>
</dbReference>
<dbReference type="InterPro" id="IPR051859">
    <property type="entry name" value="DCAF"/>
</dbReference>
<dbReference type="EMBL" id="JALJOQ010000119">
    <property type="protein sequence ID" value="KAK9796237.1"/>
    <property type="molecule type" value="Genomic_DNA"/>
</dbReference>
<keyword evidence="6" id="KW-1185">Reference proteome</keyword>